<dbReference type="EMBL" id="JAUCMV010000001">
    <property type="protein sequence ID" value="KAK0425697.1"/>
    <property type="molecule type" value="Genomic_DNA"/>
</dbReference>
<dbReference type="PANTHER" id="PTHR10513">
    <property type="entry name" value="DEOXYNUCLEOSIDE KINASE"/>
    <property type="match status" value="1"/>
</dbReference>
<dbReference type="InterPro" id="IPR050566">
    <property type="entry name" value="Deoxyribonucleoside_kinase"/>
</dbReference>
<evidence type="ECO:0000313" key="2">
    <source>
        <dbReference type="EMBL" id="KAK0425697.1"/>
    </source>
</evidence>
<comment type="caution">
    <text evidence="2">The sequence shown here is derived from an EMBL/GenBank/DDBJ whole genome shotgun (WGS) entry which is preliminary data.</text>
</comment>
<dbReference type="GO" id="GO:0005739">
    <property type="term" value="C:mitochondrion"/>
    <property type="evidence" value="ECO:0007669"/>
    <property type="project" value="TreeGrafter"/>
</dbReference>
<organism evidence="2 3">
    <name type="scientific">Steinernema hermaphroditum</name>
    <dbReference type="NCBI Taxonomy" id="289476"/>
    <lineage>
        <taxon>Eukaryota</taxon>
        <taxon>Metazoa</taxon>
        <taxon>Ecdysozoa</taxon>
        <taxon>Nematoda</taxon>
        <taxon>Chromadorea</taxon>
        <taxon>Rhabditida</taxon>
        <taxon>Tylenchina</taxon>
        <taxon>Panagrolaimomorpha</taxon>
        <taxon>Strongyloidoidea</taxon>
        <taxon>Steinernematidae</taxon>
        <taxon>Steinernema</taxon>
    </lineage>
</organism>
<sequence>MSLPRLICVEGNIASGKSSLISRLLTANRSVNAIQEPLDTWKSYGGVNPLGLMYADPKTWAFWFQAKVQIDMVLKHCQLKNGVNVMERSIFSARCCFVENMRRQNYLTSEQVSALHANFVRFIDHHSIRPDLFIYLRASPEVCFDRLLTRSRNEEKSVTLEYLRSLHNLHDDWLLNQNKYPVEVVDADSDISSVVELKRKVDDKTPSIISCIRDWREDGAKTAAVNRAIALMVAVDSEPFCIVERRGFVNLLKILAPWYNVRSRTSVSRTDIPNLVLGVLPIEGRHTADNLSSLLSNCIAEFLGSEGADRCHLIVRDAASVMKKTVRLSGLRSIDCFAHQLQLAVYSGLRKAVMIDFDGVLERIKKFIRKLRKSGVERQEFIALQQLEEIPPRWLKKGIEVRWNALHDMIERFLENKAVIDIFCMDKSSFPKIAPAEYLIMQKMVDSLQPIKKATVMLQGRNVTISSVIPTIFVLRRALNDCGTEVSTAILLNLEERVEGIEENADYVVATLLDPKFKADFIEEPQQVASRELLKTKAEKMLAVVLAETTRWR</sequence>
<dbReference type="InterPro" id="IPR027417">
    <property type="entry name" value="P-loop_NTPase"/>
</dbReference>
<dbReference type="Proteomes" id="UP001175271">
    <property type="component" value="Unassembled WGS sequence"/>
</dbReference>
<dbReference type="Pfam" id="PF01712">
    <property type="entry name" value="dNK"/>
    <property type="match status" value="1"/>
</dbReference>
<name>A0AA39ILZ2_9BILA</name>
<dbReference type="GO" id="GO:0019136">
    <property type="term" value="F:deoxynucleoside kinase activity"/>
    <property type="evidence" value="ECO:0007669"/>
    <property type="project" value="TreeGrafter"/>
</dbReference>
<dbReference type="InterPro" id="IPR031314">
    <property type="entry name" value="DNK_dom"/>
</dbReference>
<dbReference type="Gene3D" id="3.40.50.300">
    <property type="entry name" value="P-loop containing nucleotide triphosphate hydrolases"/>
    <property type="match status" value="1"/>
</dbReference>
<gene>
    <name evidence="2" type="ORF">QR680_009326</name>
</gene>
<dbReference type="SUPFAM" id="SSF53098">
    <property type="entry name" value="Ribonuclease H-like"/>
    <property type="match status" value="1"/>
</dbReference>
<feature type="domain" description="Deoxynucleoside kinase" evidence="1">
    <location>
        <begin position="7"/>
        <end position="204"/>
    </location>
</feature>
<dbReference type="InterPro" id="IPR012337">
    <property type="entry name" value="RNaseH-like_sf"/>
</dbReference>
<keyword evidence="3" id="KW-1185">Reference proteome</keyword>
<dbReference type="AlphaFoldDB" id="A0AA39ILZ2"/>
<protein>
    <recommendedName>
        <fullName evidence="1">Deoxynucleoside kinase domain-containing protein</fullName>
    </recommendedName>
</protein>
<accession>A0AA39ILZ2</accession>
<evidence type="ECO:0000313" key="3">
    <source>
        <dbReference type="Proteomes" id="UP001175271"/>
    </source>
</evidence>
<evidence type="ECO:0000259" key="1">
    <source>
        <dbReference type="Pfam" id="PF01712"/>
    </source>
</evidence>
<dbReference type="CDD" id="cd01673">
    <property type="entry name" value="dNK"/>
    <property type="match status" value="1"/>
</dbReference>
<proteinExistence type="predicted"/>
<reference evidence="2" key="1">
    <citation type="submission" date="2023-06" db="EMBL/GenBank/DDBJ databases">
        <title>Genomic analysis of the entomopathogenic nematode Steinernema hermaphroditum.</title>
        <authorList>
            <person name="Schwarz E.M."/>
            <person name="Heppert J.K."/>
            <person name="Baniya A."/>
            <person name="Schwartz H.T."/>
            <person name="Tan C.-H."/>
            <person name="Antoshechkin I."/>
            <person name="Sternberg P.W."/>
            <person name="Goodrich-Blair H."/>
            <person name="Dillman A.R."/>
        </authorList>
    </citation>
    <scope>NUCLEOTIDE SEQUENCE</scope>
    <source>
        <strain evidence="2">PS9179</strain>
        <tissue evidence="2">Whole animal</tissue>
    </source>
</reference>
<dbReference type="PANTHER" id="PTHR10513:SF24">
    <property type="entry name" value="THYMIDINE KINASE 2, MITOCHONDRIAL"/>
    <property type="match status" value="1"/>
</dbReference>
<dbReference type="SUPFAM" id="SSF52540">
    <property type="entry name" value="P-loop containing nucleoside triphosphate hydrolases"/>
    <property type="match status" value="1"/>
</dbReference>